<dbReference type="SUPFAM" id="SSF48537">
    <property type="entry name" value="Phospholipase C/P1 nuclease"/>
    <property type="match status" value="1"/>
</dbReference>
<accession>A0A1M5J7S0</accession>
<keyword evidence="6" id="KW-0325">Glycoprotein</keyword>
<evidence type="ECO:0000256" key="6">
    <source>
        <dbReference type="ARBA" id="ARBA00023180"/>
    </source>
</evidence>
<dbReference type="AlphaFoldDB" id="A0A1M5J7S0"/>
<keyword evidence="5" id="KW-1015">Disulfide bond</keyword>
<dbReference type="InterPro" id="IPR008947">
    <property type="entry name" value="PLipase_C/P1_nuclease_dom_sf"/>
</dbReference>
<dbReference type="RefSeq" id="WP_073048665.1">
    <property type="nucleotide sequence ID" value="NZ_FQUO01000029.1"/>
</dbReference>
<keyword evidence="3" id="KW-0255">Endonuclease</keyword>
<sequence length="333" mass="38507">MKRSLLFSVALLCGLFLLSGWGFLVHRTVNQLAVYQLPKDLRQFFYANKEYIVRNSVRPDERRNSDKTEAPKHFIDAEPYGDSSLWKMPYHWEAAVAKYTKDSLEKYGYVPYVVMNMKVKLTNAMRAGNKDSILFYAADLGHYIADAHVPLHTTENYDGQLSNQRGLHSLWESTVPELELTNYNLYQRHRARYLKNPEESIWNACRGGFQLLDGVLNLEKEVSKNFTDSTKYRYQMRNGRQSRSYTSAFARAYGKALGTTVNDRLLASARLISDFWYTCWVDAGKPKLNANAPALKTAERKKELRSEVKAFKQNELLKQDLLMARKQQGGREE</sequence>
<evidence type="ECO:0000256" key="2">
    <source>
        <dbReference type="ARBA" id="ARBA00022723"/>
    </source>
</evidence>
<dbReference type="GO" id="GO:0003676">
    <property type="term" value="F:nucleic acid binding"/>
    <property type="evidence" value="ECO:0007669"/>
    <property type="project" value="InterPro"/>
</dbReference>
<evidence type="ECO:0000256" key="3">
    <source>
        <dbReference type="ARBA" id="ARBA00022759"/>
    </source>
</evidence>
<evidence type="ECO:0000256" key="1">
    <source>
        <dbReference type="ARBA" id="ARBA00022722"/>
    </source>
</evidence>
<dbReference type="CDD" id="cd10981">
    <property type="entry name" value="ZnPC_S1P1"/>
    <property type="match status" value="1"/>
</dbReference>
<reference evidence="7 8" key="1">
    <citation type="submission" date="2016-11" db="EMBL/GenBank/DDBJ databases">
        <authorList>
            <person name="Jaros S."/>
            <person name="Januszkiewicz K."/>
            <person name="Wedrychowicz H."/>
        </authorList>
    </citation>
    <scope>NUCLEOTIDE SEQUENCE [LARGE SCALE GENOMIC DNA]</scope>
    <source>
        <strain evidence="7 8">DSM 26897</strain>
    </source>
</reference>
<dbReference type="GO" id="GO:0046872">
    <property type="term" value="F:metal ion binding"/>
    <property type="evidence" value="ECO:0007669"/>
    <property type="project" value="UniProtKB-KW"/>
</dbReference>
<dbReference type="Proteomes" id="UP000184368">
    <property type="component" value="Unassembled WGS sequence"/>
</dbReference>
<keyword evidence="8" id="KW-1185">Reference proteome</keyword>
<keyword evidence="1" id="KW-0540">Nuclease</keyword>
<protein>
    <submittedName>
        <fullName evidence="7">S1/P1 Nuclease</fullName>
    </submittedName>
</protein>
<keyword evidence="2" id="KW-0479">Metal-binding</keyword>
<proteinExistence type="predicted"/>
<evidence type="ECO:0000313" key="8">
    <source>
        <dbReference type="Proteomes" id="UP000184368"/>
    </source>
</evidence>
<dbReference type="EMBL" id="FQUO01000029">
    <property type="protein sequence ID" value="SHG36592.1"/>
    <property type="molecule type" value="Genomic_DNA"/>
</dbReference>
<keyword evidence="4" id="KW-0378">Hydrolase</keyword>
<evidence type="ECO:0000256" key="5">
    <source>
        <dbReference type="ARBA" id="ARBA00023157"/>
    </source>
</evidence>
<dbReference type="GO" id="GO:0016788">
    <property type="term" value="F:hydrolase activity, acting on ester bonds"/>
    <property type="evidence" value="ECO:0007669"/>
    <property type="project" value="InterPro"/>
</dbReference>
<dbReference type="STRING" id="1302690.BUE76_07485"/>
<dbReference type="Gene3D" id="1.10.575.10">
    <property type="entry name" value="P1 Nuclease"/>
    <property type="match status" value="1"/>
</dbReference>
<evidence type="ECO:0000256" key="4">
    <source>
        <dbReference type="ARBA" id="ARBA00022801"/>
    </source>
</evidence>
<gene>
    <name evidence="7" type="ORF">SAMN05444008_1291</name>
</gene>
<organism evidence="7 8">
    <name type="scientific">Cnuella takakiae</name>
    <dbReference type="NCBI Taxonomy" id="1302690"/>
    <lineage>
        <taxon>Bacteria</taxon>
        <taxon>Pseudomonadati</taxon>
        <taxon>Bacteroidota</taxon>
        <taxon>Chitinophagia</taxon>
        <taxon>Chitinophagales</taxon>
        <taxon>Chitinophagaceae</taxon>
        <taxon>Cnuella</taxon>
    </lineage>
</organism>
<dbReference type="InterPro" id="IPR003154">
    <property type="entry name" value="S1/P1nuclease"/>
</dbReference>
<dbReference type="OrthoDB" id="267579at2"/>
<name>A0A1M5J7S0_9BACT</name>
<dbReference type="GO" id="GO:0004519">
    <property type="term" value="F:endonuclease activity"/>
    <property type="evidence" value="ECO:0007669"/>
    <property type="project" value="UniProtKB-KW"/>
</dbReference>
<dbReference type="Pfam" id="PF02265">
    <property type="entry name" value="S1-P1_nuclease"/>
    <property type="match status" value="1"/>
</dbReference>
<dbReference type="GO" id="GO:0006308">
    <property type="term" value="P:DNA catabolic process"/>
    <property type="evidence" value="ECO:0007669"/>
    <property type="project" value="InterPro"/>
</dbReference>
<evidence type="ECO:0000313" key="7">
    <source>
        <dbReference type="EMBL" id="SHG36592.1"/>
    </source>
</evidence>